<reference evidence="3" key="1">
    <citation type="journal article" date="2011" name="Nat. Commun.">
        <title>Effector diversification within compartments of the Leptosphaeria maculans genome affected by Repeat-Induced Point mutations.</title>
        <authorList>
            <person name="Rouxel T."/>
            <person name="Grandaubert J."/>
            <person name="Hane J.K."/>
            <person name="Hoede C."/>
            <person name="van de Wouw A.P."/>
            <person name="Couloux A."/>
            <person name="Dominguez V."/>
            <person name="Anthouard V."/>
            <person name="Bally P."/>
            <person name="Bourras S."/>
            <person name="Cozijnsen A.J."/>
            <person name="Ciuffetti L.M."/>
            <person name="Degrave A."/>
            <person name="Dilmaghani A."/>
            <person name="Duret L."/>
            <person name="Fudal I."/>
            <person name="Goodwin S.B."/>
            <person name="Gout L."/>
            <person name="Glaser N."/>
            <person name="Linglin J."/>
            <person name="Kema G.H.J."/>
            <person name="Lapalu N."/>
            <person name="Lawrence C.B."/>
            <person name="May K."/>
            <person name="Meyer M."/>
            <person name="Ollivier B."/>
            <person name="Poulain J."/>
            <person name="Schoch C.L."/>
            <person name="Simon A."/>
            <person name="Spatafora J.W."/>
            <person name="Stachowiak A."/>
            <person name="Turgeon B.G."/>
            <person name="Tyler B.M."/>
            <person name="Vincent D."/>
            <person name="Weissenbach J."/>
            <person name="Amselem J."/>
            <person name="Quesneville H."/>
            <person name="Oliver R.P."/>
            <person name="Wincker P."/>
            <person name="Balesdent M.-H."/>
            <person name="Howlett B.J."/>
        </authorList>
    </citation>
    <scope>NUCLEOTIDE SEQUENCE [LARGE SCALE GENOMIC DNA]</scope>
    <source>
        <strain evidence="3">JN3 / isolate v23.1.3 / race Av1-4-5-6-7-8</strain>
    </source>
</reference>
<protein>
    <recommendedName>
        <fullName evidence="1">Calcineurin-like phosphoesterase domain-containing protein</fullName>
    </recommendedName>
</protein>
<feature type="domain" description="Calcineurin-like phosphoesterase" evidence="1">
    <location>
        <begin position="6"/>
        <end position="205"/>
    </location>
</feature>
<keyword evidence="3" id="KW-1185">Reference proteome</keyword>
<dbReference type="eggNOG" id="KOG3947">
    <property type="taxonomic scope" value="Eukaryota"/>
</dbReference>
<dbReference type="VEuPathDB" id="FungiDB:LEMA_P013760.1"/>
<organism evidence="3">
    <name type="scientific">Leptosphaeria maculans (strain JN3 / isolate v23.1.3 / race Av1-4-5-6-7-8)</name>
    <name type="common">Blackleg fungus</name>
    <name type="synonym">Phoma lingam</name>
    <dbReference type="NCBI Taxonomy" id="985895"/>
    <lineage>
        <taxon>Eukaryota</taxon>
        <taxon>Fungi</taxon>
        <taxon>Dikarya</taxon>
        <taxon>Ascomycota</taxon>
        <taxon>Pezizomycotina</taxon>
        <taxon>Dothideomycetes</taxon>
        <taxon>Pleosporomycetidae</taxon>
        <taxon>Pleosporales</taxon>
        <taxon>Pleosporineae</taxon>
        <taxon>Leptosphaeriaceae</taxon>
        <taxon>Plenodomus</taxon>
        <taxon>Plenodomus lingam/Leptosphaeria maculans species complex</taxon>
    </lineage>
</organism>
<dbReference type="SUPFAM" id="SSF56300">
    <property type="entry name" value="Metallo-dependent phosphatases"/>
    <property type="match status" value="1"/>
</dbReference>
<evidence type="ECO:0000259" key="1">
    <source>
        <dbReference type="Pfam" id="PF00149"/>
    </source>
</evidence>
<dbReference type="OrthoDB" id="630188at2759"/>
<dbReference type="PANTHER" id="PTHR12905:SF16">
    <property type="entry name" value="SER_THR PROTEIN PHOSPHATASE FAMILY PROTEIN (AFU_ORTHOLOGUE AFUA_1G06000)"/>
    <property type="match status" value="1"/>
</dbReference>
<sequence>MTRRKIRIVCISDTHNQTPKLPAGDILIHAGDLTNQGSYSELKKTVSWLEKADFEHKIVVAGNHDTTLDPPFFHSAANKWKWPAPQDPTLCKALLTSSPSLTYLEHASTVLSIASSTSTQPTRLKVFGSPFSPGHRGWAFQYADGEAAQRLWSVIEHDVDVLVTHTPALGLCDWAGGGEMAGCAELRRAVERVRPCLHACGHIHAGRGVQRVRWKGGAGTEIRRDTAPLVEGTEEDNDGIDVESMEVWDDPGKGNNKKLSRVDLTGKAGRKLDWGVVGRRETCVVNAAILGAREIGGSVVVAKPIVVDIEVPIPEPCPLHLQILILPPNLPTHPYQYRRPKIHLFPRFTVPTHPHALLPRLLTRRKPIRPPLAKPKPLASDQILCKPPMRNHNNISILVLLRQHLQSRSHALCSRSSSPDGMGGVIPFLVALAKVEVRKGGSQGGPRDAAVAERVVGFTEVGPDLHGDGGVGLVGVFAVWEECGEYVEGGLQGACHGGDENEVWGEGDVDVFCGAMPAFGEGRVRGRIVALDIVEAFAVADYVDLCWHPWYSTRHVFRGLPVFCGCELASGAVVRIWRSLVESTPEDRFPTPMTRAVPRTPQIQHLIRGFGNSINWDASVRAPHLLTYVGRTYGVLYATNILLATVSIRLPI</sequence>
<dbReference type="InterPro" id="IPR051693">
    <property type="entry name" value="UPF0046_metallophosphoest"/>
</dbReference>
<dbReference type="InterPro" id="IPR004843">
    <property type="entry name" value="Calcineurin-like_PHP"/>
</dbReference>
<accession>E5A9A5</accession>
<dbReference type="GO" id="GO:0016787">
    <property type="term" value="F:hydrolase activity"/>
    <property type="evidence" value="ECO:0007669"/>
    <property type="project" value="InterPro"/>
</dbReference>
<dbReference type="InterPro" id="IPR029052">
    <property type="entry name" value="Metallo-depent_PP-like"/>
</dbReference>
<dbReference type="InParanoid" id="E5A9A5"/>
<dbReference type="HOGENOM" id="CLU_420375_0_0_1"/>
<dbReference type="PANTHER" id="PTHR12905">
    <property type="entry name" value="METALLOPHOSPHOESTERASE"/>
    <property type="match status" value="1"/>
</dbReference>
<evidence type="ECO:0000313" key="2">
    <source>
        <dbReference type="EMBL" id="CBY00246.1"/>
    </source>
</evidence>
<dbReference type="Gene3D" id="3.60.21.10">
    <property type="match status" value="1"/>
</dbReference>
<dbReference type="Pfam" id="PF00149">
    <property type="entry name" value="Metallophos"/>
    <property type="match status" value="1"/>
</dbReference>
<name>E5A9A5_LEPMJ</name>
<dbReference type="CDD" id="cd07379">
    <property type="entry name" value="MPP_239FB"/>
    <property type="match status" value="1"/>
</dbReference>
<dbReference type="AlphaFoldDB" id="E5A9A5"/>
<dbReference type="Proteomes" id="UP000002668">
    <property type="component" value="Genome"/>
</dbReference>
<evidence type="ECO:0000313" key="3">
    <source>
        <dbReference type="Proteomes" id="UP000002668"/>
    </source>
</evidence>
<proteinExistence type="predicted"/>
<gene>
    <name evidence="2" type="ORF">LEMA_P013760.1</name>
</gene>
<dbReference type="EMBL" id="FP929138">
    <property type="protein sequence ID" value="CBY00246.1"/>
    <property type="molecule type" value="Genomic_DNA"/>
</dbReference>